<dbReference type="PANTHER" id="PTHR43649">
    <property type="entry name" value="ARABINOSE-BINDING PROTEIN-RELATED"/>
    <property type="match status" value="1"/>
</dbReference>
<dbReference type="STRING" id="221109.gene:10735462"/>
<dbReference type="Proteomes" id="UP000000822">
    <property type="component" value="Chromosome"/>
</dbReference>
<dbReference type="Pfam" id="PF01547">
    <property type="entry name" value="SBP_bac_1"/>
    <property type="match status" value="1"/>
</dbReference>
<evidence type="ECO:0000256" key="2">
    <source>
        <dbReference type="SAM" id="SignalP"/>
    </source>
</evidence>
<dbReference type="InterPro" id="IPR050490">
    <property type="entry name" value="Bact_solute-bd_prot1"/>
</dbReference>
<reference evidence="3 4" key="1">
    <citation type="journal article" date="2001" name="FEMS Microbiol. Lett.">
        <title>Oceanobacillus iheyensis gen. nov., sp. nov., a deep-sea extremely halotolerant and alkaliphilic species isolated from a depth of 1050 m on the Iheya Ridge.</title>
        <authorList>
            <person name="Lu J."/>
            <person name="Nogi Y."/>
            <person name="Takami H."/>
        </authorList>
    </citation>
    <scope>NUCLEOTIDE SEQUENCE [LARGE SCALE GENOMIC DNA]</scope>
    <source>
        <strain evidence="4">DSM 14371 / CIP 107618 / JCM 11309 / KCTC 3954 / HTE831</strain>
    </source>
</reference>
<dbReference type="PROSITE" id="PS51257">
    <property type="entry name" value="PROKAR_LIPOPROTEIN"/>
    <property type="match status" value="1"/>
</dbReference>
<gene>
    <name evidence="3" type="ordered locus">OB3210</name>
</gene>
<dbReference type="Gene3D" id="3.40.190.10">
    <property type="entry name" value="Periplasmic binding protein-like II"/>
    <property type="match status" value="2"/>
</dbReference>
<dbReference type="SUPFAM" id="SSF53850">
    <property type="entry name" value="Periplasmic binding protein-like II"/>
    <property type="match status" value="1"/>
</dbReference>
<proteinExistence type="predicted"/>
<evidence type="ECO:0000313" key="4">
    <source>
        <dbReference type="Proteomes" id="UP000000822"/>
    </source>
</evidence>
<dbReference type="EMBL" id="BA000028">
    <property type="protein sequence ID" value="BAC15166.1"/>
    <property type="molecule type" value="Genomic_DNA"/>
</dbReference>
<feature type="chain" id="PRO_5004305272" description="ABC transporter substrate-binding protein" evidence="2">
    <location>
        <begin position="22"/>
        <end position="544"/>
    </location>
</feature>
<feature type="compositionally biased region" description="Gly residues" evidence="1">
    <location>
        <begin position="30"/>
        <end position="39"/>
    </location>
</feature>
<dbReference type="OrthoDB" id="9787283at2"/>
<name>Q8ELL4_OCEIH</name>
<dbReference type="RefSeq" id="WP_011067606.1">
    <property type="nucleotide sequence ID" value="NC_004193.1"/>
</dbReference>
<sequence length="544" mass="61030">MKVKRLLLILLLIGFVTALSACNNDDEGGGDGGDSGGGDDATAASEDVNESGMPIVDEEQELTFFANKPAQNEDNDWNDILIWNEYRDQTNINVNWDLVSPDALEENRNLALGSGDLPDAFFLSQLTSSDLLRYGGQDVFLPLNDLIEQYAPNLTALMEEDPSIRKALTFPDGNIYSMPALIEEDFLSLRLSARPWVNEDWLDELGMEIPETTGEFYEYLKAVKELDPVGGGKTIPYGGTQIQELVQWLAGSFGVMNQGPSNMNYDLDASGEVRNFAITDEYKQMLEYINKLYEEGLIDQSIFTIEWGQFLANASDNLYGSMIFYDPIELFGEDIGSQYSSVAALEGPEGHQTYNKLSSSVWDPANLVITSENSNPAATVRWMDHFYSDEGAELYYMGVEGETFEIEDGEAVYKDHILNPEGDITFEQALAKQLTWLGSINGIIKADYFQGGETAPQSMEAAEKIEPFVPEEIWPRFTFTDEENIVLQSTGQDINNYIEEMRDKFITGDEDLANWDNYVDTLNQMGLEEVVEVHQNAYNRYTEN</sequence>
<keyword evidence="2" id="KW-0732">Signal</keyword>
<organism evidence="3 4">
    <name type="scientific">Oceanobacillus iheyensis (strain DSM 14371 / CIP 107618 / JCM 11309 / KCTC 3954 / HTE831)</name>
    <dbReference type="NCBI Taxonomy" id="221109"/>
    <lineage>
        <taxon>Bacteria</taxon>
        <taxon>Bacillati</taxon>
        <taxon>Bacillota</taxon>
        <taxon>Bacilli</taxon>
        <taxon>Bacillales</taxon>
        <taxon>Bacillaceae</taxon>
        <taxon>Oceanobacillus</taxon>
    </lineage>
</organism>
<evidence type="ECO:0000256" key="1">
    <source>
        <dbReference type="SAM" id="MobiDB-lite"/>
    </source>
</evidence>
<dbReference type="KEGG" id="oih:OB3210"/>
<dbReference type="CDD" id="cd13581">
    <property type="entry name" value="PBP2_AlgQ_like_2"/>
    <property type="match status" value="1"/>
</dbReference>
<reference evidence="3 4" key="2">
    <citation type="journal article" date="2002" name="Nucleic Acids Res.">
        <title>Genome sequence of Oceanobacillus iheyensis isolated from the Iheya Ridge and its unexpected adaptive capabilities to extreme environments.</title>
        <authorList>
            <person name="Takami H."/>
            <person name="Takaki Y."/>
            <person name="Uchiyama I."/>
        </authorList>
    </citation>
    <scope>NUCLEOTIDE SEQUENCE [LARGE SCALE GENOMIC DNA]</scope>
    <source>
        <strain evidence="4">DSM 14371 / CIP 107618 / JCM 11309 / KCTC 3954 / HTE831</strain>
    </source>
</reference>
<feature type="signal peptide" evidence="2">
    <location>
        <begin position="1"/>
        <end position="21"/>
    </location>
</feature>
<accession>Q8ELL4</accession>
<dbReference type="PANTHER" id="PTHR43649:SF17">
    <property type="entry name" value="ABC TRANSPORTER SOLUTE BINDING PROTEIN-SUGAR TRANSPORT"/>
    <property type="match status" value="1"/>
</dbReference>
<dbReference type="PhylomeDB" id="Q8ELL4"/>
<dbReference type="InterPro" id="IPR006059">
    <property type="entry name" value="SBP"/>
</dbReference>
<protein>
    <recommendedName>
        <fullName evidence="5">ABC transporter substrate-binding protein</fullName>
    </recommendedName>
</protein>
<dbReference type="HOGENOM" id="CLU_021021_2_0_9"/>
<dbReference type="AlphaFoldDB" id="Q8ELL4"/>
<evidence type="ECO:0000313" key="3">
    <source>
        <dbReference type="EMBL" id="BAC15166.1"/>
    </source>
</evidence>
<dbReference type="eggNOG" id="COG1653">
    <property type="taxonomic scope" value="Bacteria"/>
</dbReference>
<evidence type="ECO:0008006" key="5">
    <source>
        <dbReference type="Google" id="ProtNLM"/>
    </source>
</evidence>
<keyword evidence="4" id="KW-1185">Reference proteome</keyword>
<feature type="region of interest" description="Disordered" evidence="1">
    <location>
        <begin position="27"/>
        <end position="52"/>
    </location>
</feature>